<protein>
    <submittedName>
        <fullName evidence="1">Uncharacterized protein</fullName>
    </submittedName>
</protein>
<gene>
    <name evidence="1" type="ORF">HMPREF0971_02882</name>
</gene>
<dbReference type="AlphaFoldDB" id="D1QV44"/>
<dbReference type="InterPro" id="IPR041408">
    <property type="entry name" value="Hcp_Tssd"/>
</dbReference>
<dbReference type="GO" id="GO:0033104">
    <property type="term" value="C:type VI protein secretion system complex"/>
    <property type="evidence" value="ECO:0007669"/>
    <property type="project" value="InterPro"/>
</dbReference>
<accession>D1QV44</accession>
<dbReference type="Proteomes" id="UP000004079">
    <property type="component" value="Unassembled WGS sequence"/>
</dbReference>
<dbReference type="HOGENOM" id="CLU_3294385_0_0_10"/>
<proteinExistence type="predicted"/>
<dbReference type="Pfam" id="PF17642">
    <property type="entry name" value="TssD"/>
    <property type="match status" value="1"/>
</dbReference>
<evidence type="ECO:0000313" key="2">
    <source>
        <dbReference type="Proteomes" id="UP000004079"/>
    </source>
</evidence>
<dbReference type="EMBL" id="ACUZ02000051">
    <property type="protein sequence ID" value="EFB30813.1"/>
    <property type="molecule type" value="Genomic_DNA"/>
</dbReference>
<reference evidence="1 2" key="1">
    <citation type="submission" date="2009-11" db="EMBL/GenBank/DDBJ databases">
        <authorList>
            <person name="Weinstock G."/>
            <person name="Sodergren E."/>
            <person name="Clifton S."/>
            <person name="Fulton L."/>
            <person name="Fulton B."/>
            <person name="Courtney L."/>
            <person name="Fronick C."/>
            <person name="Harrison M."/>
            <person name="Strong C."/>
            <person name="Farmer C."/>
            <person name="Delahaunty K."/>
            <person name="Markovic C."/>
            <person name="Hall O."/>
            <person name="Minx P."/>
            <person name="Tomlinson C."/>
            <person name="Mitreva M."/>
            <person name="Nelson J."/>
            <person name="Hou S."/>
            <person name="Wollam A."/>
            <person name="Pepin K.H."/>
            <person name="Johnson M."/>
            <person name="Bhonagiri V."/>
            <person name="Nash W.E."/>
            <person name="Warren W."/>
            <person name="Chinwalla A."/>
            <person name="Mardis E.R."/>
            <person name="Wilson R.K."/>
        </authorList>
    </citation>
    <scope>NUCLEOTIDE SEQUENCE [LARGE SCALE GENOMIC DNA]</scope>
    <source>
        <strain evidence="1 2">F0302</strain>
    </source>
</reference>
<name>D1QV44_9BACT</name>
<evidence type="ECO:0000313" key="1">
    <source>
        <dbReference type="EMBL" id="EFB30813.1"/>
    </source>
</evidence>
<comment type="caution">
    <text evidence="1">The sequence shown here is derived from an EMBL/GenBank/DDBJ whole genome shotgun (WGS) entry which is preliminary data.</text>
</comment>
<organism evidence="1 2">
    <name type="scientific">Segatella oris F0302</name>
    <dbReference type="NCBI Taxonomy" id="649760"/>
    <lineage>
        <taxon>Bacteria</taxon>
        <taxon>Pseudomonadati</taxon>
        <taxon>Bacteroidota</taxon>
        <taxon>Bacteroidia</taxon>
        <taxon>Bacteroidales</taxon>
        <taxon>Prevotellaceae</taxon>
        <taxon>Segatella</taxon>
    </lineage>
</organism>
<dbReference type="STRING" id="649760.HMPREF0971_02882"/>
<sequence length="40" mass="4526">MHYKETLDATNEVPMTIAMTFSAETITVGNAELDNRWPKV</sequence>